<gene>
    <name evidence="2" type="ORF">BU14_0070s0069</name>
</gene>
<evidence type="ECO:0000313" key="3">
    <source>
        <dbReference type="Proteomes" id="UP000218209"/>
    </source>
</evidence>
<protein>
    <submittedName>
        <fullName evidence="2">Uncharacterized protein</fullName>
    </submittedName>
</protein>
<dbReference type="AlphaFoldDB" id="A0A1X6PGB7"/>
<feature type="region of interest" description="Disordered" evidence="1">
    <location>
        <begin position="1"/>
        <end position="131"/>
    </location>
</feature>
<evidence type="ECO:0000313" key="2">
    <source>
        <dbReference type="EMBL" id="OSX79894.1"/>
    </source>
</evidence>
<dbReference type="Proteomes" id="UP000218209">
    <property type="component" value="Unassembled WGS sequence"/>
</dbReference>
<feature type="compositionally biased region" description="Low complexity" evidence="1">
    <location>
        <begin position="111"/>
        <end position="131"/>
    </location>
</feature>
<reference evidence="2 3" key="1">
    <citation type="submission" date="2017-03" db="EMBL/GenBank/DDBJ databases">
        <title>WGS assembly of Porphyra umbilicalis.</title>
        <authorList>
            <person name="Brawley S.H."/>
            <person name="Blouin N.A."/>
            <person name="Ficko-Blean E."/>
            <person name="Wheeler G.L."/>
            <person name="Lohr M."/>
            <person name="Goodson H.V."/>
            <person name="Jenkins J.W."/>
            <person name="Blaby-Haas C.E."/>
            <person name="Helliwell K.E."/>
            <person name="Chan C."/>
            <person name="Marriage T."/>
            <person name="Bhattacharya D."/>
            <person name="Klein A.S."/>
            <person name="Badis Y."/>
            <person name="Brodie J."/>
            <person name="Cao Y."/>
            <person name="Collen J."/>
            <person name="Dittami S.M."/>
            <person name="Gachon C.M."/>
            <person name="Green B.R."/>
            <person name="Karpowicz S."/>
            <person name="Kim J.W."/>
            <person name="Kudahl U."/>
            <person name="Lin S."/>
            <person name="Michel G."/>
            <person name="Mittag M."/>
            <person name="Olson B.J."/>
            <person name="Pangilinan J."/>
            <person name="Peng Y."/>
            <person name="Qiu H."/>
            <person name="Shu S."/>
            <person name="Singer J.T."/>
            <person name="Smith A.G."/>
            <person name="Sprecher B.N."/>
            <person name="Wagner V."/>
            <person name="Wang W."/>
            <person name="Wang Z.-Y."/>
            <person name="Yan J."/>
            <person name="Yarish C."/>
            <person name="Zoeuner-Riek S."/>
            <person name="Zhuang Y."/>
            <person name="Zou Y."/>
            <person name="Lindquist E.A."/>
            <person name="Grimwood J."/>
            <person name="Barry K."/>
            <person name="Rokhsar D.S."/>
            <person name="Schmutz J."/>
            <person name="Stiller J.W."/>
            <person name="Grossman A.R."/>
            <person name="Prochnik S.E."/>
        </authorList>
    </citation>
    <scope>NUCLEOTIDE SEQUENCE [LARGE SCALE GENOMIC DNA]</scope>
    <source>
        <strain evidence="2">4086291</strain>
    </source>
</reference>
<sequence>MSSPNTGRTGRRGSTGSFSTPSSGLGGPGRTLRRRYGPRTWCRSGATPRSTSSRWPKTRRGSTCPHRGQSGGAMGVRQGAPRAAPARRQRRRLQQQPPQPPLRQRRRRLQRAPPRGGRPVPVAAQAGRQAGARACRGAAVQRAAAAAPRPGRAAVAPLV</sequence>
<evidence type="ECO:0000256" key="1">
    <source>
        <dbReference type="SAM" id="MobiDB-lite"/>
    </source>
</evidence>
<accession>A0A1X6PGB7</accession>
<name>A0A1X6PGB7_PORUM</name>
<feature type="compositionally biased region" description="Low complexity" evidence="1">
    <location>
        <begin position="1"/>
        <end position="23"/>
    </location>
</feature>
<proteinExistence type="predicted"/>
<keyword evidence="3" id="KW-1185">Reference proteome</keyword>
<dbReference type="EMBL" id="KV918785">
    <property type="protein sequence ID" value="OSX79894.1"/>
    <property type="molecule type" value="Genomic_DNA"/>
</dbReference>
<organism evidence="2 3">
    <name type="scientific">Porphyra umbilicalis</name>
    <name type="common">Purple laver</name>
    <name type="synonym">Red alga</name>
    <dbReference type="NCBI Taxonomy" id="2786"/>
    <lineage>
        <taxon>Eukaryota</taxon>
        <taxon>Rhodophyta</taxon>
        <taxon>Bangiophyceae</taxon>
        <taxon>Bangiales</taxon>
        <taxon>Bangiaceae</taxon>
        <taxon>Porphyra</taxon>
    </lineage>
</organism>